<comment type="caution">
    <text evidence="2">The sequence shown here is derived from an EMBL/GenBank/DDBJ whole genome shotgun (WGS) entry which is preliminary data.</text>
</comment>
<dbReference type="AlphaFoldDB" id="A0A430FUD2"/>
<reference evidence="2 3" key="1">
    <citation type="submission" date="2018-09" db="EMBL/GenBank/DDBJ databases">
        <title>Characterization of the phylogenetic diversity of five novel species belonging to the genus Bifidobacterium.</title>
        <authorList>
            <person name="Lugli G.A."/>
            <person name="Duranti S."/>
            <person name="Milani C."/>
        </authorList>
    </citation>
    <scope>NUCLEOTIDE SEQUENCE [LARGE SCALE GENOMIC DNA]</scope>
    <source>
        <strain evidence="2 3">2033B</strain>
    </source>
</reference>
<accession>A0A430FUD2</accession>
<gene>
    <name evidence="2" type="ORF">D2E24_1046</name>
</gene>
<dbReference type="Proteomes" id="UP000287470">
    <property type="component" value="Unassembled WGS sequence"/>
</dbReference>
<name>A0A430FUD2_9BIFI</name>
<feature type="region of interest" description="Disordered" evidence="1">
    <location>
        <begin position="1"/>
        <end position="25"/>
    </location>
</feature>
<proteinExistence type="predicted"/>
<sequence>MRPNDVHGSRVASYGRRRPDPVVGTDDGLTAVAMSMVDVIAAYRAGRRATDPIPAERAPVTVETGPECSRCHDPLRRRPEDGLCPTCRRLARHPSIHCPVCERETRKPGPCHKCLTYIRRHQ</sequence>
<protein>
    <submittedName>
        <fullName evidence="2">Uncharacterized protein</fullName>
    </submittedName>
</protein>
<evidence type="ECO:0000313" key="2">
    <source>
        <dbReference type="EMBL" id="RSX56756.1"/>
    </source>
</evidence>
<keyword evidence="3" id="KW-1185">Reference proteome</keyword>
<evidence type="ECO:0000256" key="1">
    <source>
        <dbReference type="SAM" id="MobiDB-lite"/>
    </source>
</evidence>
<organism evidence="2 3">
    <name type="scientific">Bifidobacterium samirii</name>
    <dbReference type="NCBI Taxonomy" id="2306974"/>
    <lineage>
        <taxon>Bacteria</taxon>
        <taxon>Bacillati</taxon>
        <taxon>Actinomycetota</taxon>
        <taxon>Actinomycetes</taxon>
        <taxon>Bifidobacteriales</taxon>
        <taxon>Bifidobacteriaceae</taxon>
        <taxon>Bifidobacterium</taxon>
    </lineage>
</organism>
<dbReference type="EMBL" id="QXGK01000008">
    <property type="protein sequence ID" value="RSX56756.1"/>
    <property type="molecule type" value="Genomic_DNA"/>
</dbReference>
<evidence type="ECO:0000313" key="3">
    <source>
        <dbReference type="Proteomes" id="UP000287470"/>
    </source>
</evidence>